<keyword evidence="2" id="KW-0472">Membrane</keyword>
<dbReference type="RefSeq" id="WP_388108597.1">
    <property type="nucleotide sequence ID" value="NZ_JBIAHM010000008.1"/>
</dbReference>
<proteinExistence type="predicted"/>
<evidence type="ECO:0000313" key="5">
    <source>
        <dbReference type="Proteomes" id="UP001601303"/>
    </source>
</evidence>
<dbReference type="Proteomes" id="UP001601303">
    <property type="component" value="Unassembled WGS sequence"/>
</dbReference>
<evidence type="ECO:0000313" key="4">
    <source>
        <dbReference type="EMBL" id="MFE9601406.1"/>
    </source>
</evidence>
<accession>A0ABW6M5J7</accession>
<feature type="region of interest" description="Disordered" evidence="1">
    <location>
        <begin position="48"/>
        <end position="93"/>
    </location>
</feature>
<comment type="caution">
    <text evidence="4">The sequence shown here is derived from an EMBL/GenBank/DDBJ whole genome shotgun (WGS) entry which is preliminary data.</text>
</comment>
<keyword evidence="2" id="KW-1133">Transmembrane helix</keyword>
<keyword evidence="5" id="KW-1185">Reference proteome</keyword>
<evidence type="ECO:0000256" key="2">
    <source>
        <dbReference type="SAM" id="Phobius"/>
    </source>
</evidence>
<evidence type="ECO:0000259" key="3">
    <source>
        <dbReference type="Pfam" id="PF26526"/>
    </source>
</evidence>
<protein>
    <recommendedName>
        <fullName evidence="3">DUF8175 domain-containing protein</fullName>
    </recommendedName>
</protein>
<name>A0ABW6M5J7_9ACTN</name>
<feature type="compositionally biased region" description="Basic and acidic residues" evidence="1">
    <location>
        <begin position="66"/>
        <end position="80"/>
    </location>
</feature>
<reference evidence="4 5" key="1">
    <citation type="submission" date="2024-10" db="EMBL/GenBank/DDBJ databases">
        <title>The Natural Products Discovery Center: Release of the First 8490 Sequenced Strains for Exploring Actinobacteria Biosynthetic Diversity.</title>
        <authorList>
            <person name="Kalkreuter E."/>
            <person name="Kautsar S.A."/>
            <person name="Yang D."/>
            <person name="Bader C.D."/>
            <person name="Teijaro C.N."/>
            <person name="Fluegel L."/>
            <person name="Davis C.M."/>
            <person name="Simpson J.R."/>
            <person name="Lauterbach L."/>
            <person name="Steele A.D."/>
            <person name="Gui C."/>
            <person name="Meng S."/>
            <person name="Li G."/>
            <person name="Viehrig K."/>
            <person name="Ye F."/>
            <person name="Su P."/>
            <person name="Kiefer A.F."/>
            <person name="Nichols A."/>
            <person name="Cepeda A.J."/>
            <person name="Yan W."/>
            <person name="Fan B."/>
            <person name="Jiang Y."/>
            <person name="Adhikari A."/>
            <person name="Zheng C.-J."/>
            <person name="Schuster L."/>
            <person name="Cowan T.M."/>
            <person name="Smanski M.J."/>
            <person name="Chevrette M.G."/>
            <person name="De Carvalho L.P.S."/>
            <person name="Shen B."/>
        </authorList>
    </citation>
    <scope>NUCLEOTIDE SEQUENCE [LARGE SCALE GENOMIC DNA]</scope>
    <source>
        <strain evidence="4 5">NPDC006488</strain>
    </source>
</reference>
<organism evidence="4 5">
    <name type="scientific">Streptomyces hokutonensis</name>
    <dbReference type="NCBI Taxonomy" id="1306990"/>
    <lineage>
        <taxon>Bacteria</taxon>
        <taxon>Bacillati</taxon>
        <taxon>Actinomycetota</taxon>
        <taxon>Actinomycetes</taxon>
        <taxon>Kitasatosporales</taxon>
        <taxon>Streptomycetaceae</taxon>
        <taxon>Streptomyces</taxon>
    </lineage>
</organism>
<evidence type="ECO:0000256" key="1">
    <source>
        <dbReference type="SAM" id="MobiDB-lite"/>
    </source>
</evidence>
<dbReference type="Pfam" id="PF26526">
    <property type="entry name" value="DUF8175"/>
    <property type="match status" value="1"/>
</dbReference>
<dbReference type="EMBL" id="JBIAHM010000008">
    <property type="protein sequence ID" value="MFE9601406.1"/>
    <property type="molecule type" value="Genomic_DNA"/>
</dbReference>
<sequence>MFKRRERRTEESGPYWKQRSWQLSAVFIALVFLLGGIAQLVSGRGGTGDGASGAVVSDGPLPDSSHNAKDSRPDGCRTDDSAGGTKPNAAPKDVSWRTLGVAQVPVSASAGPTLMEGPLWWCFAHTQTGAALAATVIPSQMSGSHWKAVTDRQVVAGAGRRIWEFERGTVKNIDSAADTDVAIATYVGFSVTSYTSTAAAVRLLLKSDSGYAATTIDLRWSGGDWKLLADGSGSLHSPVSSVSNTDGFIVWGV</sequence>
<gene>
    <name evidence="4" type="ORF">ACFYNQ_22930</name>
</gene>
<feature type="domain" description="DUF8175" evidence="3">
    <location>
        <begin position="64"/>
        <end position="249"/>
    </location>
</feature>
<feature type="transmembrane region" description="Helical" evidence="2">
    <location>
        <begin position="21"/>
        <end position="41"/>
    </location>
</feature>
<dbReference type="InterPro" id="IPR058488">
    <property type="entry name" value="DUF8175"/>
</dbReference>
<keyword evidence="2" id="KW-0812">Transmembrane</keyword>